<comment type="similarity">
    <text evidence="1">Belongs to the SufE family.</text>
</comment>
<feature type="domain" description="Fe-S metabolism associated" evidence="2">
    <location>
        <begin position="11"/>
        <end position="134"/>
    </location>
</feature>
<protein>
    <submittedName>
        <fullName evidence="3">SufE protein</fullName>
    </submittedName>
</protein>
<sequence>MNLPARLAEIVEDFRLCEGREKLELLLQYAESLPPLPGWLQGREMEMEAVPECMTPVAVAAEIREGGMHFHFKVPEESPTVRGFAAIIAEGLKGASPEAVLDLPADFYLAMGLQEVLTSQRMNGMSAIVAHIKRLAVEQIR</sequence>
<dbReference type="PANTHER" id="PTHR43597">
    <property type="entry name" value="SULFUR ACCEPTOR PROTEIN CSDE"/>
    <property type="match status" value="1"/>
</dbReference>
<evidence type="ECO:0000313" key="3">
    <source>
        <dbReference type="EMBL" id="GAP08490.1"/>
    </source>
</evidence>
<evidence type="ECO:0000256" key="1">
    <source>
        <dbReference type="ARBA" id="ARBA00010282"/>
    </source>
</evidence>
<keyword evidence="4" id="KW-1185">Reference proteome</keyword>
<name>A0A7U9PUV7_9CHLR</name>
<dbReference type="Proteomes" id="UP000253922">
    <property type="component" value="Unassembled WGS sequence"/>
</dbReference>
<dbReference type="PANTHER" id="PTHR43597:SF5">
    <property type="entry name" value="SUFE-LIKE PROTEIN 2, CHLOROPLASTIC"/>
    <property type="match status" value="1"/>
</dbReference>
<accession>A0A7U9PUV7</accession>
<organism evidence="3 4">
    <name type="scientific">Anaerolinea thermolimosa</name>
    <dbReference type="NCBI Taxonomy" id="229919"/>
    <lineage>
        <taxon>Bacteria</taxon>
        <taxon>Bacillati</taxon>
        <taxon>Chloroflexota</taxon>
        <taxon>Anaerolineae</taxon>
        <taxon>Anaerolineales</taxon>
        <taxon>Anaerolineaceae</taxon>
        <taxon>Anaerolinea</taxon>
    </lineage>
</organism>
<dbReference type="OrthoDB" id="9806335at2"/>
<gene>
    <name evidence="3" type="ORF">ATHL_03395</name>
</gene>
<dbReference type="EMBL" id="DF967966">
    <property type="protein sequence ID" value="GAP08490.1"/>
    <property type="molecule type" value="Genomic_DNA"/>
</dbReference>
<dbReference type="RefSeq" id="WP_062196125.1">
    <property type="nucleotide sequence ID" value="NZ_DF967966.1"/>
</dbReference>
<dbReference type="Gene3D" id="3.90.1010.10">
    <property type="match status" value="1"/>
</dbReference>
<dbReference type="SUPFAM" id="SSF82649">
    <property type="entry name" value="SufE/NifU"/>
    <property type="match status" value="1"/>
</dbReference>
<dbReference type="InterPro" id="IPR003808">
    <property type="entry name" value="Fe-S_metab-assoc_dom"/>
</dbReference>
<reference evidence="4" key="1">
    <citation type="submission" date="2015-07" db="EMBL/GenBank/DDBJ databases">
        <title>Draft Genome Sequences of Anaerolinea thermolimosa IMO-1, Bellilinea caldifistulae GOMI-1, Leptolinea tardivitalis YMTK-2, Levilinea saccharolytica KIBI-1,Longilinea arvoryzae KOME-1, Previously Described as Members of the Anaerolineaceae (Chloroflexi).</title>
        <authorList>
            <person name="Sekiguchi Y."/>
            <person name="Ohashi A."/>
            <person name="Matsuura N."/>
            <person name="Tourlousse M.D."/>
        </authorList>
    </citation>
    <scope>NUCLEOTIDE SEQUENCE [LARGE SCALE GENOMIC DNA]</scope>
    <source>
        <strain evidence="4">IMO-1</strain>
    </source>
</reference>
<evidence type="ECO:0000259" key="2">
    <source>
        <dbReference type="Pfam" id="PF02657"/>
    </source>
</evidence>
<dbReference type="Pfam" id="PF02657">
    <property type="entry name" value="SufE"/>
    <property type="match status" value="1"/>
</dbReference>
<proteinExistence type="inferred from homology"/>
<dbReference type="AlphaFoldDB" id="A0A7U9PUV7"/>
<evidence type="ECO:0000313" key="4">
    <source>
        <dbReference type="Proteomes" id="UP000253922"/>
    </source>
</evidence>